<name>A0A1H3C4C5_9FLAO</name>
<dbReference type="Proteomes" id="UP000199595">
    <property type="component" value="Unassembled WGS sequence"/>
</dbReference>
<protein>
    <submittedName>
        <fullName evidence="1">Uncharacterized protein</fullName>
    </submittedName>
</protein>
<dbReference type="EMBL" id="FNNJ01000006">
    <property type="protein sequence ID" value="SDX48956.1"/>
    <property type="molecule type" value="Genomic_DNA"/>
</dbReference>
<organism evidence="1 2">
    <name type="scientific">Lutibacter oricola</name>
    <dbReference type="NCBI Taxonomy" id="762486"/>
    <lineage>
        <taxon>Bacteria</taxon>
        <taxon>Pseudomonadati</taxon>
        <taxon>Bacteroidota</taxon>
        <taxon>Flavobacteriia</taxon>
        <taxon>Flavobacteriales</taxon>
        <taxon>Flavobacteriaceae</taxon>
        <taxon>Lutibacter</taxon>
    </lineage>
</organism>
<evidence type="ECO:0000313" key="2">
    <source>
        <dbReference type="Proteomes" id="UP000199595"/>
    </source>
</evidence>
<accession>A0A1H3C4C5</accession>
<keyword evidence="2" id="KW-1185">Reference proteome</keyword>
<reference evidence="1 2" key="1">
    <citation type="submission" date="2016-10" db="EMBL/GenBank/DDBJ databases">
        <authorList>
            <person name="de Groot N.N."/>
        </authorList>
    </citation>
    <scope>NUCLEOTIDE SEQUENCE [LARGE SCALE GENOMIC DNA]</scope>
    <source>
        <strain evidence="1 2">DSM 24956</strain>
    </source>
</reference>
<evidence type="ECO:0000313" key="1">
    <source>
        <dbReference type="EMBL" id="SDX48956.1"/>
    </source>
</evidence>
<dbReference type="AlphaFoldDB" id="A0A1H3C4C5"/>
<dbReference type="STRING" id="762486.SAMN05444411_10649"/>
<proteinExistence type="predicted"/>
<gene>
    <name evidence="1" type="ORF">SAMN05444411_10649</name>
</gene>
<sequence length="211" mass="24425">MLKAYRAMKIKLLVFISIIAFSFSGWSQNKVLDEAAEKTCEYMQSDEIKNLSAKEKTQKLGIFMIKFYSENEKKFKKSGIVLDLEKGEAGGREFGKKLGLSMVKFCPDVLMALAGDKKEKTKNEKKNNTSVVEGQIVKLEGKEFATLVIRDFDDKIQKFVWLKNFKGSDKLIQSEIIEFINVRVRYQNIECYSPLLKDYIIRKEIVEIEYI</sequence>